<dbReference type="OrthoDB" id="5296952at2"/>
<dbReference type="KEGG" id="simp:C6571_10130"/>
<comment type="similarity">
    <text evidence="2">Belongs to the FliH family.</text>
</comment>
<dbReference type="GO" id="GO:0005829">
    <property type="term" value="C:cytosol"/>
    <property type="evidence" value="ECO:0007669"/>
    <property type="project" value="TreeGrafter"/>
</dbReference>
<dbReference type="Proteomes" id="UP000239326">
    <property type="component" value="Chromosome"/>
</dbReference>
<dbReference type="PANTHER" id="PTHR34982">
    <property type="entry name" value="YOP PROTEINS TRANSLOCATION PROTEIN L"/>
    <property type="match status" value="1"/>
</dbReference>
<comment type="function">
    <text evidence="1">Needed for flagellar regrowth and assembly.</text>
</comment>
<dbReference type="Pfam" id="PF02108">
    <property type="entry name" value="FliH"/>
    <property type="match status" value="1"/>
</dbReference>
<gene>
    <name evidence="9" type="ORF">C6571_10130</name>
</gene>
<evidence type="ECO:0000259" key="8">
    <source>
        <dbReference type="Pfam" id="PF02108"/>
    </source>
</evidence>
<keyword evidence="5" id="KW-1005">Bacterial flagellum biogenesis</keyword>
<sequence>MGASQDVEVDAPELPSPIDEEEQRALLQEARDEGFAQGQEQGRADAALEWQQKFDDYLAGQGAAAAQQLSALATAFERGLTQSQQMLAQGVLDLACDIARQVVRQELRGNNEALRPVIQEAIASLVADGQPIFVRLHPEDEHALGPALRSEFAGTAIQWIADADVAPGGCLVEQAGTVIDGKLEKRWQRAVAPLGIDAPWQTGADDGID</sequence>
<keyword evidence="10" id="KW-1185">Reference proteome</keyword>
<accession>A0A2S0N4V9</accession>
<keyword evidence="4" id="KW-0813">Transport</keyword>
<evidence type="ECO:0000256" key="1">
    <source>
        <dbReference type="ARBA" id="ARBA00003041"/>
    </source>
</evidence>
<protein>
    <recommendedName>
        <fullName evidence="3">Flagellar assembly protein FliH</fullName>
    </recommendedName>
</protein>
<evidence type="ECO:0000256" key="3">
    <source>
        <dbReference type="ARBA" id="ARBA00016507"/>
    </source>
</evidence>
<dbReference type="EMBL" id="CP027669">
    <property type="protein sequence ID" value="AVO43189.1"/>
    <property type="molecule type" value="Genomic_DNA"/>
</dbReference>
<name>A0A2S0N4V9_9BURK</name>
<dbReference type="InterPro" id="IPR018035">
    <property type="entry name" value="Flagellar_FliH/T3SS_HrpE"/>
</dbReference>
<proteinExistence type="inferred from homology"/>
<reference evidence="9 10" key="1">
    <citation type="submission" date="2018-03" db="EMBL/GenBank/DDBJ databases">
        <title>Genome sequencing of Simplicispira sp.</title>
        <authorList>
            <person name="Kim S.-J."/>
            <person name="Heo J."/>
            <person name="Kwon S.-W."/>
        </authorList>
    </citation>
    <scope>NUCLEOTIDE SEQUENCE [LARGE SCALE GENOMIC DNA]</scope>
    <source>
        <strain evidence="9 10">SC1-8</strain>
    </source>
</reference>
<keyword evidence="7" id="KW-1006">Bacterial flagellum protein export</keyword>
<evidence type="ECO:0000256" key="2">
    <source>
        <dbReference type="ARBA" id="ARBA00006602"/>
    </source>
</evidence>
<keyword evidence="9" id="KW-0966">Cell projection</keyword>
<dbReference type="GO" id="GO:0015031">
    <property type="term" value="P:protein transport"/>
    <property type="evidence" value="ECO:0007669"/>
    <property type="project" value="UniProtKB-KW"/>
</dbReference>
<dbReference type="GO" id="GO:0044781">
    <property type="term" value="P:bacterial-type flagellum organization"/>
    <property type="evidence" value="ECO:0007669"/>
    <property type="project" value="UniProtKB-KW"/>
</dbReference>
<evidence type="ECO:0000313" key="10">
    <source>
        <dbReference type="Proteomes" id="UP000239326"/>
    </source>
</evidence>
<keyword evidence="6" id="KW-0653">Protein transport</keyword>
<organism evidence="9 10">
    <name type="scientific">Simplicispira suum</name>
    <dbReference type="NCBI Taxonomy" id="2109915"/>
    <lineage>
        <taxon>Bacteria</taxon>
        <taxon>Pseudomonadati</taxon>
        <taxon>Pseudomonadota</taxon>
        <taxon>Betaproteobacteria</taxon>
        <taxon>Burkholderiales</taxon>
        <taxon>Comamonadaceae</taxon>
        <taxon>Simplicispira</taxon>
    </lineage>
</organism>
<dbReference type="AlphaFoldDB" id="A0A2S0N4V9"/>
<dbReference type="InterPro" id="IPR051472">
    <property type="entry name" value="T3SS_Stator/FliH"/>
</dbReference>
<evidence type="ECO:0000256" key="4">
    <source>
        <dbReference type="ARBA" id="ARBA00022448"/>
    </source>
</evidence>
<evidence type="ECO:0000313" key="9">
    <source>
        <dbReference type="EMBL" id="AVO43189.1"/>
    </source>
</evidence>
<evidence type="ECO:0000256" key="7">
    <source>
        <dbReference type="ARBA" id="ARBA00023225"/>
    </source>
</evidence>
<evidence type="ECO:0000256" key="6">
    <source>
        <dbReference type="ARBA" id="ARBA00022927"/>
    </source>
</evidence>
<dbReference type="PANTHER" id="PTHR34982:SF1">
    <property type="entry name" value="FLAGELLAR ASSEMBLY PROTEIN FLIH"/>
    <property type="match status" value="1"/>
</dbReference>
<feature type="domain" description="Flagellar assembly protein FliH/Type III secretion system HrpE" evidence="8">
    <location>
        <begin position="65"/>
        <end position="189"/>
    </location>
</feature>
<keyword evidence="9" id="KW-0282">Flagellum</keyword>
<evidence type="ECO:0000256" key="5">
    <source>
        <dbReference type="ARBA" id="ARBA00022795"/>
    </source>
</evidence>
<keyword evidence="9" id="KW-0969">Cilium</keyword>